<dbReference type="KEGG" id="tac:Ta1015"/>
<dbReference type="STRING" id="273075.gene:9572235"/>
<reference evidence="1 2" key="1">
    <citation type="journal article" date="2000" name="Nature">
        <title>The genome sequence of the thermoacidophilic scavenger Thermoplasma acidophilum.</title>
        <authorList>
            <person name="Ruepp A."/>
            <person name="Graml W."/>
            <person name="Santos-Martinez M.L."/>
            <person name="Koretke K.K."/>
            <person name="Volker C."/>
            <person name="Mewes H.W."/>
            <person name="Frishman D."/>
            <person name="Stocker S."/>
            <person name="Lupas A.N."/>
            <person name="Baumeister W."/>
        </authorList>
    </citation>
    <scope>NUCLEOTIDE SEQUENCE [LARGE SCALE GENOMIC DNA]</scope>
    <source>
        <strain evidence="2">ATCC 25905 / DSM 1728 / JCM 9062 / NBRC 15155 / AMRC-C165</strain>
    </source>
</reference>
<dbReference type="AlphaFoldDB" id="Q9HJF4"/>
<dbReference type="EMBL" id="AL445066">
    <property type="protein sequence ID" value="CAC12144.1"/>
    <property type="molecule type" value="Genomic_DNA"/>
</dbReference>
<dbReference type="Proteomes" id="UP000001024">
    <property type="component" value="Chromosome"/>
</dbReference>
<organism evidence="1 2">
    <name type="scientific">Thermoplasma acidophilum (strain ATCC 25905 / DSM 1728 / JCM 9062 / NBRC 15155 / AMRC-C165)</name>
    <dbReference type="NCBI Taxonomy" id="273075"/>
    <lineage>
        <taxon>Archaea</taxon>
        <taxon>Methanobacteriati</taxon>
        <taxon>Thermoplasmatota</taxon>
        <taxon>Thermoplasmata</taxon>
        <taxon>Thermoplasmatales</taxon>
        <taxon>Thermoplasmataceae</taxon>
        <taxon>Thermoplasma</taxon>
    </lineage>
</organism>
<keyword evidence="2" id="KW-1185">Reference proteome</keyword>
<evidence type="ECO:0000313" key="1">
    <source>
        <dbReference type="EMBL" id="CAC12144.1"/>
    </source>
</evidence>
<gene>
    <name evidence="1" type="ordered locus">Ta1015</name>
</gene>
<dbReference type="InterPro" id="IPR029063">
    <property type="entry name" value="SAM-dependent_MTases_sf"/>
</dbReference>
<protein>
    <recommendedName>
        <fullName evidence="3">THUMP-like domain-containing protein</fullName>
    </recommendedName>
</protein>
<dbReference type="HOGENOM" id="CLU_061951_0_0_2"/>
<accession>Q9HJF4</accession>
<dbReference type="InParanoid" id="Q9HJF4"/>
<dbReference type="EnsemblBacteria" id="CAC12144">
    <property type="protein sequence ID" value="CAC12144"/>
    <property type="gene ID" value="CAC12144"/>
</dbReference>
<sequence>MPELKMEDILARCLSDRAYRKRVNDRIDELVKLIDAGHLVEDSPIGELARSRVRIRKKYSMWNRLFMDRYSAQYSTPEIIGSYRSARIDDDVLDIGSGAGMQCIMFGLRSGCIGIEKDRIRYLSSLLNAEAYGSGASFKNEDFYLTGIASARAVFSDPLRMNTRNVRDIVPSPYHIMEKIQAEAYIFDLPPHADLDTIEFSGEKEYISVGGELSRFTVYTGRYAESDFSAHIIPAGVHLKGSRYTGGFAEPHIYDYIYVVDPAVSKAGLLEDFSDMSMISRDERRTVLSCASLRKNFPGMVFSVHGTYDWPGLQAEMARMRPKKVYLRYGVSSEEYYTITEKLEHDDGEGDAYIFRFSEKYIIANKIFDINYNKNSNL</sequence>
<dbReference type="Gene3D" id="3.40.50.150">
    <property type="entry name" value="Vaccinia Virus protein VP39"/>
    <property type="match status" value="1"/>
</dbReference>
<dbReference type="eggNOG" id="arCOG05015">
    <property type="taxonomic scope" value="Archaea"/>
</dbReference>
<dbReference type="PaxDb" id="273075-Ta1015"/>
<dbReference type="SUPFAM" id="SSF53335">
    <property type="entry name" value="S-adenosyl-L-methionine-dependent methyltransferases"/>
    <property type="match status" value="1"/>
</dbReference>
<proteinExistence type="predicted"/>
<name>Q9HJF4_THEAC</name>
<evidence type="ECO:0000313" key="2">
    <source>
        <dbReference type="Proteomes" id="UP000001024"/>
    </source>
</evidence>
<evidence type="ECO:0008006" key="3">
    <source>
        <dbReference type="Google" id="ProtNLM"/>
    </source>
</evidence>